<dbReference type="SUPFAM" id="SSF48239">
    <property type="entry name" value="Terpenoid cyclases/Protein prenyltransferases"/>
    <property type="match status" value="1"/>
</dbReference>
<keyword evidence="2" id="KW-1185">Reference proteome</keyword>
<dbReference type="AlphaFoldDB" id="A0A366LVY8"/>
<evidence type="ECO:0000313" key="1">
    <source>
        <dbReference type="EMBL" id="RBQ17529.1"/>
    </source>
</evidence>
<comment type="caution">
    <text evidence="1">The sequence shown here is derived from an EMBL/GenBank/DDBJ whole genome shotgun (WGS) entry which is preliminary data.</text>
</comment>
<accession>A0A366LVY8</accession>
<dbReference type="RefSeq" id="WP_113983094.1">
    <property type="nucleotide sequence ID" value="NZ_QMEY01000011.1"/>
</dbReference>
<dbReference type="InterPro" id="IPR008930">
    <property type="entry name" value="Terpenoid_cyclase/PrenylTrfase"/>
</dbReference>
<gene>
    <name evidence="1" type="ORF">DP939_24480</name>
</gene>
<proteinExistence type="predicted"/>
<protein>
    <submittedName>
        <fullName evidence="1">Uncharacterized protein</fullName>
    </submittedName>
</protein>
<evidence type="ECO:0000313" key="2">
    <source>
        <dbReference type="Proteomes" id="UP000253303"/>
    </source>
</evidence>
<dbReference type="EMBL" id="QMEY01000011">
    <property type="protein sequence ID" value="RBQ17529.1"/>
    <property type="molecule type" value="Genomic_DNA"/>
</dbReference>
<dbReference type="OrthoDB" id="3286086at2"/>
<name>A0A366LVY8_9ACTN</name>
<reference evidence="1 2" key="1">
    <citation type="submission" date="2018-06" db="EMBL/GenBank/DDBJ databases">
        <title>Sphaerisporangium craniellae sp. nov., isolated from a marine sponge in the South China Sea.</title>
        <authorList>
            <person name="Li L."/>
        </authorList>
    </citation>
    <scope>NUCLEOTIDE SEQUENCE [LARGE SCALE GENOMIC DNA]</scope>
    <source>
        <strain evidence="1 2">LHW63015</strain>
    </source>
</reference>
<dbReference type="Proteomes" id="UP000253303">
    <property type="component" value="Unassembled WGS sequence"/>
</dbReference>
<organism evidence="1 2">
    <name type="scientific">Spongiactinospora rosea</name>
    <dbReference type="NCBI Taxonomy" id="2248750"/>
    <lineage>
        <taxon>Bacteria</taxon>
        <taxon>Bacillati</taxon>
        <taxon>Actinomycetota</taxon>
        <taxon>Actinomycetes</taxon>
        <taxon>Streptosporangiales</taxon>
        <taxon>Streptosporangiaceae</taxon>
        <taxon>Spongiactinospora</taxon>
    </lineage>
</organism>
<sequence>MTIDITAANRFMIAHARLLDRRRFGLITGDCGPDAAVAALAAYGDTDGDTDGDTGGGYGWALEPDLRAPESQPVCALHAFEVFADIAPATSPRAAALCDWLASVTLPDGGLPFALPIAGDTTGTAPFWLDADPRRSSLHMTAMLAGIAHRVGAHDPAVARHPWLARATGHAMDAIAALEGPGHAIEFRFVLQLLDVLYGAHPEAPAQLRRLAAFLPESGRMPVAGGAPGESLGPLDFAPLPGTPLRALLPADHVAAELERLAAGQLPDGGWTVDWESRTPAGALEWRGWATVRALTILRANSLL</sequence>